<proteinExistence type="predicted"/>
<comment type="caution">
    <text evidence="1">The sequence shown here is derived from an EMBL/GenBank/DDBJ whole genome shotgun (WGS) entry which is preliminary data.</text>
</comment>
<dbReference type="EMBL" id="LJDB01000001">
    <property type="protein sequence ID" value="ONI43033.1"/>
    <property type="molecule type" value="Genomic_DNA"/>
</dbReference>
<gene>
    <name evidence="1" type="ORF">AN396_00290</name>
</gene>
<evidence type="ECO:0000313" key="1">
    <source>
        <dbReference type="EMBL" id="ONI43033.1"/>
    </source>
</evidence>
<protein>
    <submittedName>
        <fullName evidence="1">Uncharacterized protein</fullName>
    </submittedName>
</protein>
<evidence type="ECO:0000313" key="2">
    <source>
        <dbReference type="Proteomes" id="UP000188605"/>
    </source>
</evidence>
<organism evidence="1 2">
    <name type="scientific">Candidatus Epulonipiscium fishelsonii</name>
    <dbReference type="NCBI Taxonomy" id="77094"/>
    <lineage>
        <taxon>Bacteria</taxon>
        <taxon>Bacillati</taxon>
        <taxon>Bacillota</taxon>
        <taxon>Clostridia</taxon>
        <taxon>Lachnospirales</taxon>
        <taxon>Lachnospiraceae</taxon>
        <taxon>Candidatus Epulonipiscium</taxon>
    </lineage>
</organism>
<dbReference type="Proteomes" id="UP000188605">
    <property type="component" value="Unassembled WGS sequence"/>
</dbReference>
<reference evidence="1" key="1">
    <citation type="submission" date="2016-08" db="EMBL/GenBank/DDBJ databases">
        <authorList>
            <person name="Ngugi D.K."/>
            <person name="Miyake S."/>
            <person name="Stingl U."/>
        </authorList>
    </citation>
    <scope>NUCLEOTIDE SEQUENCE</scope>
    <source>
        <strain evidence="1">SCG-B11WGA-EpuloA1</strain>
    </source>
</reference>
<accession>A0ACC8XHI8</accession>
<keyword evidence="2" id="KW-1185">Reference proteome</keyword>
<sequence length="150" mass="16728">MKNLIDEYCLENNVDTNRIYVYGASAGGYMTTRMAVTYPDMFAAVVPICPAIDLAAKSGGVKTSKVDLQKLKDNNIWLIHSKNDPVVNFEQTTSWIKKILPKAELSAYDNVVVGGNYYSGHSAWIYVAKNMPINANGETLWEWTANQTLE</sequence>
<name>A0ACC8XHI8_9FIRM</name>